<evidence type="ECO:0000313" key="3">
    <source>
        <dbReference type="EMBL" id="MXQ53202.1"/>
    </source>
</evidence>
<dbReference type="SUPFAM" id="SSF52980">
    <property type="entry name" value="Restriction endonuclease-like"/>
    <property type="match status" value="1"/>
</dbReference>
<dbReference type="PANTHER" id="PTHR34039:SF1">
    <property type="entry name" value="UPF0102 PROTEIN YRAN"/>
    <property type="match status" value="1"/>
</dbReference>
<dbReference type="NCBIfam" id="NF009150">
    <property type="entry name" value="PRK12497.1-3"/>
    <property type="match status" value="1"/>
</dbReference>
<dbReference type="GO" id="GO:0003676">
    <property type="term" value="F:nucleic acid binding"/>
    <property type="evidence" value="ECO:0007669"/>
    <property type="project" value="InterPro"/>
</dbReference>
<dbReference type="InterPro" id="IPR011335">
    <property type="entry name" value="Restrct_endonuc-II-like"/>
</dbReference>
<dbReference type="InterPro" id="IPR003509">
    <property type="entry name" value="UPF0102_YraN-like"/>
</dbReference>
<evidence type="ECO:0000256" key="2">
    <source>
        <dbReference type="HAMAP-Rule" id="MF_00048"/>
    </source>
</evidence>
<dbReference type="HAMAP" id="MF_00048">
    <property type="entry name" value="UPF0102"/>
    <property type="match status" value="1"/>
</dbReference>
<evidence type="ECO:0000313" key="4">
    <source>
        <dbReference type="Proteomes" id="UP000430692"/>
    </source>
</evidence>
<dbReference type="Proteomes" id="UP000430692">
    <property type="component" value="Unassembled WGS sequence"/>
</dbReference>
<dbReference type="Gene3D" id="3.40.1350.10">
    <property type="match status" value="1"/>
</dbReference>
<dbReference type="EMBL" id="WUUL01000003">
    <property type="protein sequence ID" value="MXQ53202.1"/>
    <property type="molecule type" value="Genomic_DNA"/>
</dbReference>
<evidence type="ECO:0000256" key="1">
    <source>
        <dbReference type="ARBA" id="ARBA00006738"/>
    </source>
</evidence>
<dbReference type="RefSeq" id="WP_160800564.1">
    <property type="nucleotide sequence ID" value="NZ_WUUL01000003.1"/>
</dbReference>
<proteinExistence type="inferred from homology"/>
<comment type="caution">
    <text evidence="3">The sequence shown here is derived from an EMBL/GenBank/DDBJ whole genome shotgun (WGS) entry which is preliminary data.</text>
</comment>
<dbReference type="NCBIfam" id="NF009154">
    <property type="entry name" value="PRK12497.3-3"/>
    <property type="match status" value="1"/>
</dbReference>
<dbReference type="InterPro" id="IPR011856">
    <property type="entry name" value="tRNA_endonuc-like_dom_sf"/>
</dbReference>
<protein>
    <recommendedName>
        <fullName evidence="2">UPF0102 protein GSM42_05530</fullName>
    </recommendedName>
</protein>
<name>A0A6I4VYP8_9BACL</name>
<keyword evidence="4" id="KW-1185">Reference proteome</keyword>
<accession>A0A6I4VYP8</accession>
<reference evidence="3 4" key="1">
    <citation type="submission" date="2019-12" db="EMBL/GenBank/DDBJ databases">
        <title>Whole-genome analyses of novel actinobacteria.</title>
        <authorList>
            <person name="Sahin N."/>
            <person name="Saygin H."/>
        </authorList>
    </citation>
    <scope>NUCLEOTIDE SEQUENCE [LARGE SCALE GENOMIC DNA]</scope>
    <source>
        <strain evidence="3 4">KC615</strain>
    </source>
</reference>
<dbReference type="PANTHER" id="PTHR34039">
    <property type="entry name" value="UPF0102 PROTEIN YRAN"/>
    <property type="match status" value="1"/>
</dbReference>
<dbReference type="NCBIfam" id="TIGR00252">
    <property type="entry name" value="YraN family protein"/>
    <property type="match status" value="1"/>
</dbReference>
<dbReference type="Pfam" id="PF02021">
    <property type="entry name" value="UPF0102"/>
    <property type="match status" value="1"/>
</dbReference>
<dbReference type="CDD" id="cd20736">
    <property type="entry name" value="PoNe_Nuclease"/>
    <property type="match status" value="1"/>
</dbReference>
<sequence length="120" mass="13697">MIDPRKETGRRGEDMAAGYLVSKGWELVARNWATNLGELDIVANDGLHVVFVEVRTTTSNQFGLGFQSVDYRKQQQVRRLATQFLQQQQMGDLPLRFDVISVLLSKERAFVDLQHLEGVF</sequence>
<organism evidence="3 4">
    <name type="scientific">Shimazuella alba</name>
    <dbReference type="NCBI Taxonomy" id="2690964"/>
    <lineage>
        <taxon>Bacteria</taxon>
        <taxon>Bacillati</taxon>
        <taxon>Bacillota</taxon>
        <taxon>Bacilli</taxon>
        <taxon>Bacillales</taxon>
        <taxon>Thermoactinomycetaceae</taxon>
        <taxon>Shimazuella</taxon>
    </lineage>
</organism>
<dbReference type="AlphaFoldDB" id="A0A6I4VYP8"/>
<gene>
    <name evidence="3" type="ORF">GSM42_05530</name>
</gene>
<comment type="similarity">
    <text evidence="1 2">Belongs to the UPF0102 family.</text>
</comment>